<dbReference type="InterPro" id="IPR014832">
    <property type="entry name" value="TnsA_C"/>
</dbReference>
<feature type="domain" description="TnsA endonuclease N-terminal" evidence="2">
    <location>
        <begin position="66"/>
        <end position="158"/>
    </location>
</feature>
<dbReference type="InterPro" id="IPR014833">
    <property type="entry name" value="TnsA_N"/>
</dbReference>
<dbReference type="Pfam" id="PF08721">
    <property type="entry name" value="Tn7_Tnp_TnsA_C"/>
    <property type="match status" value="1"/>
</dbReference>
<dbReference type="OrthoDB" id="5291587at2"/>
<dbReference type="InterPro" id="IPR036390">
    <property type="entry name" value="WH_DNA-bd_sf"/>
</dbReference>
<dbReference type="EMBL" id="FUGD01000104">
    <property type="protein sequence ID" value="SJM37770.1"/>
    <property type="molecule type" value="Genomic_DNA"/>
</dbReference>
<keyword evidence="4" id="KW-1185">Reference proteome</keyword>
<dbReference type="InterPro" id="IPR036388">
    <property type="entry name" value="WH-like_DNA-bd_sf"/>
</dbReference>
<name>A0A1R4EH53_9GAMM</name>
<dbReference type="InterPro" id="IPR011856">
    <property type="entry name" value="tRNA_endonuc-like_dom_sf"/>
</dbReference>
<evidence type="ECO:0000259" key="1">
    <source>
        <dbReference type="Pfam" id="PF08721"/>
    </source>
</evidence>
<dbReference type="AlphaFoldDB" id="A0A1R4EH53"/>
<gene>
    <name evidence="3" type="primary">tnsA</name>
    <name evidence="3" type="ORF">A1019T_01754</name>
</gene>
<dbReference type="Pfam" id="PF08722">
    <property type="entry name" value="Tn7_TnsA-like_N"/>
    <property type="match status" value="1"/>
</dbReference>
<sequence>MLTKKQEKWLKEGRGQGELADYKPWIKISDISSSGRSHRVFGHKTRRIHHLMSDLELATFLFLEWSPEITDIREQFPLKFDETLEIAENMQVKHPAMRGNIHVMTSDFYVVSSNKEFSQFVLQAKYSEELMKPRVIEKLEIERRYWSSKGVQWQLVTEKDIPIDVQNNIKWLYPEAREDSSLDVYDSLSFYAHELTKNPDKSIIDLCRDIDRAYFDEVGSSLNELRRLLGLRFLIFDLRIDFRRLKCSDIHTSDSQYWGLMTEELRYAANQ</sequence>
<dbReference type="SUPFAM" id="SSF52980">
    <property type="entry name" value="Restriction endonuclease-like"/>
    <property type="match status" value="1"/>
</dbReference>
<dbReference type="SUPFAM" id="SSF46785">
    <property type="entry name" value="Winged helix' DNA-binding domain"/>
    <property type="match status" value="1"/>
</dbReference>
<dbReference type="STRING" id="1945520.A1019T_01754"/>
<evidence type="ECO:0000313" key="4">
    <source>
        <dbReference type="Proteomes" id="UP000188169"/>
    </source>
</evidence>
<reference evidence="4" key="1">
    <citation type="submission" date="2017-02" db="EMBL/GenBank/DDBJ databases">
        <authorList>
            <person name="Mornico D."/>
        </authorList>
    </citation>
    <scope>NUCLEOTIDE SEQUENCE [LARGE SCALE GENOMIC DNA]</scope>
</reference>
<feature type="domain" description="TnsA endonuclease C-terminal" evidence="1">
    <location>
        <begin position="160"/>
        <end position="238"/>
    </location>
</feature>
<evidence type="ECO:0000313" key="3">
    <source>
        <dbReference type="EMBL" id="SJM37770.1"/>
    </source>
</evidence>
<proteinExistence type="predicted"/>
<organism evidence="3 4">
    <name type="scientific">Psychrobacter pasteurii</name>
    <dbReference type="NCBI Taxonomy" id="1945520"/>
    <lineage>
        <taxon>Bacteria</taxon>
        <taxon>Pseudomonadati</taxon>
        <taxon>Pseudomonadota</taxon>
        <taxon>Gammaproteobacteria</taxon>
        <taxon>Moraxellales</taxon>
        <taxon>Moraxellaceae</taxon>
        <taxon>Psychrobacter</taxon>
    </lineage>
</organism>
<dbReference type="InterPro" id="IPR011335">
    <property type="entry name" value="Restrct_endonuc-II-like"/>
</dbReference>
<dbReference type="Gene3D" id="1.10.10.10">
    <property type="entry name" value="Winged helix-like DNA-binding domain superfamily/Winged helix DNA-binding domain"/>
    <property type="match status" value="1"/>
</dbReference>
<evidence type="ECO:0000259" key="2">
    <source>
        <dbReference type="Pfam" id="PF08722"/>
    </source>
</evidence>
<dbReference type="CDD" id="cd22362">
    <property type="entry name" value="TnsA_endonuclease-like"/>
    <property type="match status" value="1"/>
</dbReference>
<dbReference type="GO" id="GO:0003676">
    <property type="term" value="F:nucleic acid binding"/>
    <property type="evidence" value="ECO:0007669"/>
    <property type="project" value="InterPro"/>
</dbReference>
<protein>
    <submittedName>
        <fullName evidence="3">Transposon Tn7 transposition protein TnsA</fullName>
    </submittedName>
</protein>
<dbReference type="Gene3D" id="3.40.1350.10">
    <property type="match status" value="1"/>
</dbReference>
<dbReference type="RefSeq" id="WP_077449157.1">
    <property type="nucleotide sequence ID" value="NZ_FUGD01000104.1"/>
</dbReference>
<dbReference type="Proteomes" id="UP000188169">
    <property type="component" value="Unassembled WGS sequence"/>
</dbReference>
<accession>A0A1R4EH53</accession>